<evidence type="ECO:0000256" key="1">
    <source>
        <dbReference type="SAM" id="MobiDB-lite"/>
    </source>
</evidence>
<accession>A0AAD7RMC4</accession>
<sequence>MLIDSGPQKEHGNGRSLCCQGDGDTGQGGAGGTGLTAGVSSRAREGPARRPEPDAPPVTLTFSLEKTHHRGHCVQELNTLPVMCPNLRATWTWTSERQIGNEEAGEN</sequence>
<protein>
    <submittedName>
        <fullName evidence="2">Uncharacterized protein</fullName>
    </submittedName>
</protein>
<gene>
    <name evidence="2" type="ORF">AAFF_G00166670</name>
</gene>
<feature type="compositionally biased region" description="Basic and acidic residues" evidence="1">
    <location>
        <begin position="42"/>
        <end position="53"/>
    </location>
</feature>
<organism evidence="2 3">
    <name type="scientific">Aldrovandia affinis</name>
    <dbReference type="NCBI Taxonomy" id="143900"/>
    <lineage>
        <taxon>Eukaryota</taxon>
        <taxon>Metazoa</taxon>
        <taxon>Chordata</taxon>
        <taxon>Craniata</taxon>
        <taxon>Vertebrata</taxon>
        <taxon>Euteleostomi</taxon>
        <taxon>Actinopterygii</taxon>
        <taxon>Neopterygii</taxon>
        <taxon>Teleostei</taxon>
        <taxon>Notacanthiformes</taxon>
        <taxon>Halosauridae</taxon>
        <taxon>Aldrovandia</taxon>
    </lineage>
</organism>
<evidence type="ECO:0000313" key="2">
    <source>
        <dbReference type="EMBL" id="KAJ8386718.1"/>
    </source>
</evidence>
<feature type="region of interest" description="Disordered" evidence="1">
    <location>
        <begin position="1"/>
        <end position="57"/>
    </location>
</feature>
<keyword evidence="3" id="KW-1185">Reference proteome</keyword>
<comment type="caution">
    <text evidence="2">The sequence shown here is derived from an EMBL/GenBank/DDBJ whole genome shotgun (WGS) entry which is preliminary data.</text>
</comment>
<dbReference type="EMBL" id="JAINUG010000223">
    <property type="protein sequence ID" value="KAJ8386718.1"/>
    <property type="molecule type" value="Genomic_DNA"/>
</dbReference>
<reference evidence="2" key="1">
    <citation type="journal article" date="2023" name="Science">
        <title>Genome structures resolve the early diversification of teleost fishes.</title>
        <authorList>
            <person name="Parey E."/>
            <person name="Louis A."/>
            <person name="Montfort J."/>
            <person name="Bouchez O."/>
            <person name="Roques C."/>
            <person name="Iampietro C."/>
            <person name="Lluch J."/>
            <person name="Castinel A."/>
            <person name="Donnadieu C."/>
            <person name="Desvignes T."/>
            <person name="Floi Bucao C."/>
            <person name="Jouanno E."/>
            <person name="Wen M."/>
            <person name="Mejri S."/>
            <person name="Dirks R."/>
            <person name="Jansen H."/>
            <person name="Henkel C."/>
            <person name="Chen W.J."/>
            <person name="Zahm M."/>
            <person name="Cabau C."/>
            <person name="Klopp C."/>
            <person name="Thompson A.W."/>
            <person name="Robinson-Rechavi M."/>
            <person name="Braasch I."/>
            <person name="Lecointre G."/>
            <person name="Bobe J."/>
            <person name="Postlethwait J.H."/>
            <person name="Berthelot C."/>
            <person name="Roest Crollius H."/>
            <person name="Guiguen Y."/>
        </authorList>
    </citation>
    <scope>NUCLEOTIDE SEQUENCE</scope>
    <source>
        <strain evidence="2">NC1722</strain>
    </source>
</reference>
<dbReference type="AlphaFoldDB" id="A0AAD7RMC4"/>
<proteinExistence type="predicted"/>
<feature type="compositionally biased region" description="Gly residues" evidence="1">
    <location>
        <begin position="23"/>
        <end position="35"/>
    </location>
</feature>
<evidence type="ECO:0000313" key="3">
    <source>
        <dbReference type="Proteomes" id="UP001221898"/>
    </source>
</evidence>
<dbReference type="Proteomes" id="UP001221898">
    <property type="component" value="Unassembled WGS sequence"/>
</dbReference>
<name>A0AAD7RMC4_9TELE</name>